<protein>
    <submittedName>
        <fullName evidence="1">Uncharacterized protein</fullName>
    </submittedName>
</protein>
<accession>A0A1S0U372</accession>
<dbReference type="RefSeq" id="XP_003139544.1">
    <property type="nucleotide sequence ID" value="XM_003139496.1"/>
</dbReference>
<sequence>MIVDDYDFKNVRHIYTYTYVHLILYEQSVFGTVGTKRSVLGAVGSVLDTVETVCACYCRERRKFEQGKYYCFNTVQRQLMFLINKNNLRRRIRKLKLFNQLDSMAVKYYRNYKLKVL</sequence>
<dbReference type="CTD" id="9941355"/>
<dbReference type="KEGG" id="loa:LOAG_03959"/>
<dbReference type="GeneID" id="9941355"/>
<reference evidence="1" key="1">
    <citation type="submission" date="2012-04" db="EMBL/GenBank/DDBJ databases">
        <title>The Genome Sequence of Loa loa.</title>
        <authorList>
            <consortium name="The Broad Institute Genome Sequencing Platform"/>
            <consortium name="Broad Institute Genome Sequencing Center for Infectious Disease"/>
            <person name="Nutman T.B."/>
            <person name="Fink D.L."/>
            <person name="Russ C."/>
            <person name="Young S."/>
            <person name="Zeng Q."/>
            <person name="Gargeya S."/>
            <person name="Alvarado L."/>
            <person name="Berlin A."/>
            <person name="Chapman S.B."/>
            <person name="Chen Z."/>
            <person name="Freedman E."/>
            <person name="Gellesch M."/>
            <person name="Goldberg J."/>
            <person name="Griggs A."/>
            <person name="Gujja S."/>
            <person name="Heilman E.R."/>
            <person name="Heiman D."/>
            <person name="Howarth C."/>
            <person name="Mehta T."/>
            <person name="Neiman D."/>
            <person name="Pearson M."/>
            <person name="Roberts A."/>
            <person name="Saif S."/>
            <person name="Shea T."/>
            <person name="Shenoy N."/>
            <person name="Sisk P."/>
            <person name="Stolte C."/>
            <person name="Sykes S."/>
            <person name="White J."/>
            <person name="Yandava C."/>
            <person name="Haas B."/>
            <person name="Henn M.R."/>
            <person name="Nusbaum C."/>
            <person name="Birren B."/>
        </authorList>
    </citation>
    <scope>NUCLEOTIDE SEQUENCE [LARGE SCALE GENOMIC DNA]</scope>
</reference>
<organism evidence="1">
    <name type="scientific">Loa loa</name>
    <name type="common">Eye worm</name>
    <name type="synonym">Filaria loa</name>
    <dbReference type="NCBI Taxonomy" id="7209"/>
    <lineage>
        <taxon>Eukaryota</taxon>
        <taxon>Metazoa</taxon>
        <taxon>Ecdysozoa</taxon>
        <taxon>Nematoda</taxon>
        <taxon>Chromadorea</taxon>
        <taxon>Rhabditida</taxon>
        <taxon>Spirurina</taxon>
        <taxon>Spiruromorpha</taxon>
        <taxon>Filarioidea</taxon>
        <taxon>Onchocercidae</taxon>
        <taxon>Loa</taxon>
    </lineage>
</organism>
<proteinExistence type="predicted"/>
<dbReference type="InParanoid" id="A0A1S0U372"/>
<evidence type="ECO:0000313" key="1">
    <source>
        <dbReference type="EMBL" id="EFO24529.1"/>
    </source>
</evidence>
<name>A0A1S0U372_LOALO</name>
<gene>
    <name evidence="1" type="ORF">LOAG_03959</name>
</gene>
<dbReference type="AlphaFoldDB" id="A0A1S0U372"/>
<dbReference type="EMBL" id="JH712100">
    <property type="protein sequence ID" value="EFO24529.1"/>
    <property type="molecule type" value="Genomic_DNA"/>
</dbReference>